<dbReference type="RefSeq" id="WP_281807268.1">
    <property type="nucleotide sequence ID" value="NZ_BSDO01000002.1"/>
</dbReference>
<proteinExistence type="predicted"/>
<dbReference type="GO" id="GO:0008168">
    <property type="term" value="F:methyltransferase activity"/>
    <property type="evidence" value="ECO:0007669"/>
    <property type="project" value="UniProtKB-KW"/>
</dbReference>
<protein>
    <submittedName>
        <fullName evidence="2">S-methylmethionine-dependent homocysteine/selenocysteine methylase</fullName>
    </submittedName>
</protein>
<dbReference type="SUPFAM" id="SSF54171">
    <property type="entry name" value="DNA-binding domain"/>
    <property type="match status" value="1"/>
</dbReference>
<dbReference type="InterPro" id="IPR016177">
    <property type="entry name" value="DNA-bd_dom_sf"/>
</dbReference>
<organism evidence="1 3">
    <name type="scientific">Xanthobacter flavus</name>
    <dbReference type="NCBI Taxonomy" id="281"/>
    <lineage>
        <taxon>Bacteria</taxon>
        <taxon>Pseudomonadati</taxon>
        <taxon>Pseudomonadota</taxon>
        <taxon>Alphaproteobacteria</taxon>
        <taxon>Hyphomicrobiales</taxon>
        <taxon>Xanthobacteraceae</taxon>
        <taxon>Xanthobacter</taxon>
    </lineage>
</organism>
<dbReference type="EMBL" id="BSDO01000002">
    <property type="protein sequence ID" value="GLI22216.1"/>
    <property type="molecule type" value="Genomic_DNA"/>
</dbReference>
<dbReference type="InterPro" id="IPR036955">
    <property type="entry name" value="AP2/ERF_dom_sf"/>
</dbReference>
<dbReference type="GO" id="GO:0003700">
    <property type="term" value="F:DNA-binding transcription factor activity"/>
    <property type="evidence" value="ECO:0007669"/>
    <property type="project" value="InterPro"/>
</dbReference>
<accession>A0A9W6FJF5</accession>
<dbReference type="GO" id="GO:0032259">
    <property type="term" value="P:methylation"/>
    <property type="evidence" value="ECO:0007669"/>
    <property type="project" value="UniProtKB-KW"/>
</dbReference>
<sequence>MKEAVLSKVDLLDGRGPRDLIGVAFDLPSRQWTAHVVIDGRRIYAGHHPDPVSAAMAHDSLVRTYLQQPDRLNFPEQTEASK</sequence>
<reference evidence="1" key="1">
    <citation type="submission" date="2022-12" db="EMBL/GenBank/DDBJ databases">
        <title>Reference genome sequencing for broad-spectrum identification of bacterial and archaeal isolates by mass spectrometry.</title>
        <authorList>
            <person name="Sekiguchi Y."/>
            <person name="Tourlousse D.M."/>
        </authorList>
    </citation>
    <scope>NUCLEOTIDE SEQUENCE</scope>
    <source>
        <strain evidence="1">301</strain>
    </source>
</reference>
<keyword evidence="2" id="KW-0808">Transferase</keyword>
<dbReference type="EMBL" id="JAVDPY010000001">
    <property type="protein sequence ID" value="MDR6332038.1"/>
    <property type="molecule type" value="Genomic_DNA"/>
</dbReference>
<comment type="caution">
    <text evidence="1">The sequence shown here is derived from an EMBL/GenBank/DDBJ whole genome shotgun (WGS) entry which is preliminary data.</text>
</comment>
<dbReference type="GeneID" id="95762680"/>
<evidence type="ECO:0000313" key="2">
    <source>
        <dbReference type="EMBL" id="MDR6332038.1"/>
    </source>
</evidence>
<keyword evidence="2" id="KW-0489">Methyltransferase</keyword>
<dbReference type="Gene3D" id="3.30.730.10">
    <property type="entry name" value="AP2/ERF domain"/>
    <property type="match status" value="1"/>
</dbReference>
<gene>
    <name evidence="2" type="ORF">GGQ86_000485</name>
    <name evidence="1" type="ORF">XFLAVUS301_18900</name>
</gene>
<dbReference type="Proteomes" id="UP001144397">
    <property type="component" value="Unassembled WGS sequence"/>
</dbReference>
<evidence type="ECO:0000313" key="1">
    <source>
        <dbReference type="EMBL" id="GLI22216.1"/>
    </source>
</evidence>
<evidence type="ECO:0000313" key="3">
    <source>
        <dbReference type="Proteomes" id="UP001144397"/>
    </source>
</evidence>
<dbReference type="GO" id="GO:0003677">
    <property type="term" value="F:DNA binding"/>
    <property type="evidence" value="ECO:0007669"/>
    <property type="project" value="InterPro"/>
</dbReference>
<dbReference type="AlphaFoldDB" id="A0A9W6FJF5"/>
<keyword evidence="4" id="KW-1185">Reference proteome</keyword>
<dbReference type="Proteomes" id="UP001245370">
    <property type="component" value="Unassembled WGS sequence"/>
</dbReference>
<evidence type="ECO:0000313" key="4">
    <source>
        <dbReference type="Proteomes" id="UP001245370"/>
    </source>
</evidence>
<name>A0A9W6FJF5_XANFL</name>
<reference evidence="2 4" key="2">
    <citation type="submission" date="2023-07" db="EMBL/GenBank/DDBJ databases">
        <title>Genomic Encyclopedia of Type Strains, Phase IV (KMG-IV): sequencing the most valuable type-strain genomes for metagenomic binning, comparative biology and taxonomic classification.</title>
        <authorList>
            <person name="Goeker M."/>
        </authorList>
    </citation>
    <scope>NUCLEOTIDE SEQUENCE [LARGE SCALE GENOMIC DNA]</scope>
    <source>
        <strain evidence="2 4">DSM 338</strain>
    </source>
</reference>